<dbReference type="Gene3D" id="3.90.780.10">
    <property type="entry name" value="5'-Nucleotidase, C-terminal domain"/>
    <property type="match status" value="1"/>
</dbReference>
<dbReference type="PANTHER" id="PTHR11575">
    <property type="entry name" value="5'-NUCLEOTIDASE-RELATED"/>
    <property type="match status" value="1"/>
</dbReference>
<name>B7P7V4_IXOSC</name>
<sequence length="114" mass="12767">ITMGDILTTAPFGQTITTVTLNGTALKQMFEHSVERFSYLNRRGEFLQVSGMRVVYNLSLPSLYRVISLKTLCKKCQVPVYKDVVPEEMYTIITIDFVAKGGDGFAKAEQYGES</sequence>
<accession>B7P7V4</accession>
<dbReference type="VEuPathDB" id="VectorBase:ISCW002541"/>
<dbReference type="InterPro" id="IPR036907">
    <property type="entry name" value="5'-Nucleotdase_C_sf"/>
</dbReference>
<feature type="domain" description="5'-Nucleotidase C-terminal" evidence="4">
    <location>
        <begin position="1"/>
        <end position="106"/>
    </location>
</feature>
<evidence type="ECO:0000259" key="4">
    <source>
        <dbReference type="Pfam" id="PF02872"/>
    </source>
</evidence>
<dbReference type="VEuPathDB" id="VectorBase:ISCI002541"/>
<dbReference type="InterPro" id="IPR006179">
    <property type="entry name" value="5_nucleotidase/apyrase"/>
</dbReference>
<reference evidence="5 7" key="1">
    <citation type="submission" date="2008-03" db="EMBL/GenBank/DDBJ databases">
        <title>Annotation of Ixodes scapularis.</title>
        <authorList>
            <consortium name="Ixodes scapularis Genome Project Consortium"/>
            <person name="Caler E."/>
            <person name="Hannick L.I."/>
            <person name="Bidwell S."/>
            <person name="Joardar V."/>
            <person name="Thiagarajan M."/>
            <person name="Amedeo P."/>
            <person name="Galinsky K.J."/>
            <person name="Schobel S."/>
            <person name="Inman J."/>
            <person name="Hostetler J."/>
            <person name="Miller J."/>
            <person name="Hammond M."/>
            <person name="Megy K."/>
            <person name="Lawson D."/>
            <person name="Kodira C."/>
            <person name="Sutton G."/>
            <person name="Meyer J."/>
            <person name="Hill C.A."/>
            <person name="Birren B."/>
            <person name="Nene V."/>
            <person name="Collins F."/>
            <person name="Alarcon-Chaidez F."/>
            <person name="Wikel S."/>
            <person name="Strausberg R."/>
        </authorList>
    </citation>
    <scope>NUCLEOTIDE SEQUENCE [LARGE SCALE GENOMIC DNA]</scope>
    <source>
        <strain evidence="7">Wikel</strain>
        <strain evidence="5">Wikel colony</strain>
    </source>
</reference>
<evidence type="ECO:0000256" key="3">
    <source>
        <dbReference type="ARBA" id="ARBA00012643"/>
    </source>
</evidence>
<comment type="catalytic activity">
    <reaction evidence="1">
        <text>a ribonucleoside 5'-phosphate + H2O = a ribonucleoside + phosphate</text>
        <dbReference type="Rhea" id="RHEA:12484"/>
        <dbReference type="ChEBI" id="CHEBI:15377"/>
        <dbReference type="ChEBI" id="CHEBI:18254"/>
        <dbReference type="ChEBI" id="CHEBI:43474"/>
        <dbReference type="ChEBI" id="CHEBI:58043"/>
        <dbReference type="EC" id="3.1.3.5"/>
    </reaction>
</comment>
<dbReference type="Pfam" id="PF02872">
    <property type="entry name" value="5_nucleotid_C"/>
    <property type="match status" value="1"/>
</dbReference>
<proteinExistence type="inferred from homology"/>
<evidence type="ECO:0000313" key="7">
    <source>
        <dbReference type="Proteomes" id="UP000001555"/>
    </source>
</evidence>
<evidence type="ECO:0000313" key="6">
    <source>
        <dbReference type="EnsemblMetazoa" id="ISCW002541-PA"/>
    </source>
</evidence>
<dbReference type="HOGENOM" id="CLU_2127227_0_0_1"/>
<dbReference type="GO" id="GO:0008253">
    <property type="term" value="F:5'-nucleotidase activity"/>
    <property type="evidence" value="ECO:0007669"/>
    <property type="project" value="UniProtKB-EC"/>
</dbReference>
<evidence type="ECO:0000313" key="5">
    <source>
        <dbReference type="EMBL" id="EEC02676.1"/>
    </source>
</evidence>
<gene>
    <name evidence="5" type="ORF">IscW_ISCW002541</name>
</gene>
<dbReference type="SUPFAM" id="SSF55816">
    <property type="entry name" value="5'-nucleotidase (syn. UDP-sugar hydrolase), C-terminal domain"/>
    <property type="match status" value="1"/>
</dbReference>
<dbReference type="GO" id="GO:0009166">
    <property type="term" value="P:nucleotide catabolic process"/>
    <property type="evidence" value="ECO:0007669"/>
    <property type="project" value="InterPro"/>
</dbReference>
<feature type="non-terminal residue" evidence="5">
    <location>
        <position position="114"/>
    </location>
</feature>
<dbReference type="EMBL" id="ABJB010815937">
    <property type="status" value="NOT_ANNOTATED_CDS"/>
    <property type="molecule type" value="Genomic_DNA"/>
</dbReference>
<dbReference type="InterPro" id="IPR008334">
    <property type="entry name" value="5'-Nucleotdase_C"/>
</dbReference>
<feature type="non-terminal residue" evidence="5">
    <location>
        <position position="1"/>
    </location>
</feature>
<dbReference type="EMBL" id="DS653688">
    <property type="protein sequence ID" value="EEC02676.1"/>
    <property type="molecule type" value="Genomic_DNA"/>
</dbReference>
<dbReference type="PANTHER" id="PTHR11575:SF24">
    <property type="entry name" value="5'-NUCLEOTIDASE"/>
    <property type="match status" value="1"/>
</dbReference>
<dbReference type="PaxDb" id="6945-B7P7V4"/>
<comment type="similarity">
    <text evidence="2">Belongs to the 5'-nucleotidase family.</text>
</comment>
<dbReference type="AlphaFoldDB" id="B7P7V4"/>
<dbReference type="EC" id="3.1.3.5" evidence="3"/>
<keyword evidence="7" id="KW-1185">Reference proteome</keyword>
<dbReference type="EnsemblMetazoa" id="ISCW002541-RA">
    <property type="protein sequence ID" value="ISCW002541-PA"/>
    <property type="gene ID" value="ISCW002541"/>
</dbReference>
<organism>
    <name type="scientific">Ixodes scapularis</name>
    <name type="common">Black-legged tick</name>
    <name type="synonym">Deer tick</name>
    <dbReference type="NCBI Taxonomy" id="6945"/>
    <lineage>
        <taxon>Eukaryota</taxon>
        <taxon>Metazoa</taxon>
        <taxon>Ecdysozoa</taxon>
        <taxon>Arthropoda</taxon>
        <taxon>Chelicerata</taxon>
        <taxon>Arachnida</taxon>
        <taxon>Acari</taxon>
        <taxon>Parasitiformes</taxon>
        <taxon>Ixodida</taxon>
        <taxon>Ixodoidea</taxon>
        <taxon>Ixodidae</taxon>
        <taxon>Ixodinae</taxon>
        <taxon>Ixodes</taxon>
    </lineage>
</organism>
<evidence type="ECO:0000256" key="2">
    <source>
        <dbReference type="ARBA" id="ARBA00006654"/>
    </source>
</evidence>
<keyword evidence="5" id="KW-0378">Hydrolase</keyword>
<protein>
    <recommendedName>
        <fullName evidence="3">5'-nucleotidase</fullName>
        <ecNumber evidence="3">3.1.3.5</ecNumber>
    </recommendedName>
</protein>
<reference evidence="6" key="2">
    <citation type="submission" date="2020-05" db="UniProtKB">
        <authorList>
            <consortium name="EnsemblMetazoa"/>
        </authorList>
    </citation>
    <scope>IDENTIFICATION</scope>
    <source>
        <strain evidence="6">wikel</strain>
    </source>
</reference>
<dbReference type="Proteomes" id="UP000001555">
    <property type="component" value="Unassembled WGS sequence"/>
</dbReference>
<evidence type="ECO:0000256" key="1">
    <source>
        <dbReference type="ARBA" id="ARBA00000815"/>
    </source>
</evidence>